<dbReference type="EMBL" id="CP000478">
    <property type="protein sequence ID" value="ABK15911.1"/>
    <property type="molecule type" value="Genomic_DNA"/>
</dbReference>
<evidence type="ECO:0000313" key="3">
    <source>
        <dbReference type="Proteomes" id="UP000001784"/>
    </source>
</evidence>
<feature type="compositionally biased region" description="Low complexity" evidence="1">
    <location>
        <begin position="328"/>
        <end position="342"/>
    </location>
</feature>
<dbReference type="CDD" id="cd02980">
    <property type="entry name" value="TRX_Fd_family"/>
    <property type="match status" value="1"/>
</dbReference>
<keyword evidence="3" id="KW-1185">Reference proteome</keyword>
<reference evidence="2 3" key="1">
    <citation type="submission" date="2006-10" db="EMBL/GenBank/DDBJ databases">
        <title>Complete sequence of Syntrophobacter fumaroxidans MPOB.</title>
        <authorList>
            <consortium name="US DOE Joint Genome Institute"/>
            <person name="Copeland A."/>
            <person name="Lucas S."/>
            <person name="Lapidus A."/>
            <person name="Barry K."/>
            <person name="Detter J.C."/>
            <person name="Glavina del Rio T."/>
            <person name="Hammon N."/>
            <person name="Israni S."/>
            <person name="Pitluck S."/>
            <person name="Goltsman E.G."/>
            <person name="Martinez M."/>
            <person name="Schmutz J."/>
            <person name="Larimer F."/>
            <person name="Land M."/>
            <person name="Hauser L."/>
            <person name="Kyrpides N."/>
            <person name="Kim E."/>
            <person name="Boone D.R."/>
            <person name="Brockman F."/>
            <person name="Culley D."/>
            <person name="Ferry J."/>
            <person name="Gunsalus R."/>
            <person name="McInerney M.J."/>
            <person name="Morrison M."/>
            <person name="Plugge C."/>
            <person name="Rohlin L."/>
            <person name="Scholten J."/>
            <person name="Sieber J."/>
            <person name="Stams A.J.M."/>
            <person name="Worm P."/>
            <person name="Henstra A.M."/>
            <person name="Richardson P."/>
        </authorList>
    </citation>
    <scope>NUCLEOTIDE SEQUENCE [LARGE SCALE GENOMIC DNA]</scope>
    <source>
        <strain evidence="3">DSM 10017 / MPOB</strain>
    </source>
</reference>
<feature type="compositionally biased region" description="Basic residues" evidence="1">
    <location>
        <begin position="460"/>
        <end position="470"/>
    </location>
</feature>
<sequence length="483" mass="51405">MGFWMDLIRDILREPWIPRDPKTRAREAAPAPRRAAVPEAKPFCDPRSVRACVSVCVPRGECSCHCNAVRDALMEEIARRRVGVVVGGAKFGCRGNCRNGPFLGFPQRDFFYCKVNPRDIPGIVNETLINGRILFPLVSVNPERSYRPDIIYERDSGMLVGIDEHVCMVDVARCFADMEGASAAKSPAVAAVMVRIQEKVRRISGGIGTRADLEALRAILDELRLEVKADPTELGSGLLSAVSHFQDEFRQHVEQGGCPLGVCSKLTEEQVLAATAATQAEMAKKAKPEVPKAEKKGPAPAEESRPVEAPGGKREKVPAAAPAPEPSVPAAESATPAAAPVHGGPVAARVEAAVPVAAERPAEAEVPAVMPVTTAVEEHGAGPAEMPEAVPEAADTVSAAADLAHRECVLSEEMPEASAQAEAMGIETPPSCQVPPVEEAAAIPDVPRGEVEKQPLAPKKEKKKSGRKKKDASSKGKSSKKKK</sequence>
<dbReference type="eggNOG" id="COG1894">
    <property type="taxonomic scope" value="Bacteria"/>
</dbReference>
<proteinExistence type="predicted"/>
<dbReference type="Proteomes" id="UP000001784">
    <property type="component" value="Chromosome"/>
</dbReference>
<dbReference type="HOGENOM" id="CLU_564896_0_0_7"/>
<protein>
    <submittedName>
        <fullName evidence="2">Uncharacterized protein</fullName>
    </submittedName>
</protein>
<feature type="region of interest" description="Disordered" evidence="1">
    <location>
        <begin position="412"/>
        <end position="483"/>
    </location>
</feature>
<dbReference type="SUPFAM" id="SSF52833">
    <property type="entry name" value="Thioredoxin-like"/>
    <property type="match status" value="1"/>
</dbReference>
<feature type="compositionally biased region" description="Low complexity" evidence="1">
    <location>
        <begin position="381"/>
        <end position="396"/>
    </location>
</feature>
<accession>A0LEQ9</accession>
<evidence type="ECO:0000313" key="2">
    <source>
        <dbReference type="EMBL" id="ABK15911.1"/>
    </source>
</evidence>
<name>A0LEQ9_SYNFM</name>
<feature type="region of interest" description="Disordered" evidence="1">
    <location>
        <begin position="282"/>
        <end position="342"/>
    </location>
</feature>
<dbReference type="InParanoid" id="A0LEQ9"/>
<gene>
    <name evidence="2" type="ordered locus">Sfum_0210</name>
</gene>
<dbReference type="InterPro" id="IPR036249">
    <property type="entry name" value="Thioredoxin-like_sf"/>
</dbReference>
<dbReference type="Gene3D" id="3.40.30.10">
    <property type="entry name" value="Glutaredoxin"/>
    <property type="match status" value="1"/>
</dbReference>
<feature type="compositionally biased region" description="Basic and acidic residues" evidence="1">
    <location>
        <begin position="282"/>
        <end position="317"/>
    </location>
</feature>
<evidence type="ECO:0000256" key="1">
    <source>
        <dbReference type="SAM" id="MobiDB-lite"/>
    </source>
</evidence>
<feature type="region of interest" description="Disordered" evidence="1">
    <location>
        <begin position="377"/>
        <end position="396"/>
    </location>
</feature>
<organism evidence="2 3">
    <name type="scientific">Syntrophobacter fumaroxidans (strain DSM 10017 / MPOB)</name>
    <dbReference type="NCBI Taxonomy" id="335543"/>
    <lineage>
        <taxon>Bacteria</taxon>
        <taxon>Pseudomonadati</taxon>
        <taxon>Thermodesulfobacteriota</taxon>
        <taxon>Syntrophobacteria</taxon>
        <taxon>Syntrophobacterales</taxon>
        <taxon>Syntrophobacteraceae</taxon>
        <taxon>Syntrophobacter</taxon>
    </lineage>
</organism>
<dbReference type="AlphaFoldDB" id="A0LEQ9"/>
<dbReference type="STRING" id="335543.Sfum_0210"/>
<dbReference type="KEGG" id="sfu:Sfum_0210"/>